<evidence type="ECO:0000259" key="9">
    <source>
        <dbReference type="Pfam" id="PF12949"/>
    </source>
</evidence>
<dbReference type="PANTHER" id="PTHR47808:SF2">
    <property type="entry name" value="LEM DOMAIN-CONTAINING PROTEIN 2"/>
    <property type="match status" value="1"/>
</dbReference>
<dbReference type="FunCoup" id="A0A4S2N781">
    <property type="interactions" value="49"/>
</dbReference>
<gene>
    <name evidence="10" type="ORF">EX30DRAFT_392478</name>
</gene>
<feature type="domain" description="HeH/LEM" evidence="9">
    <location>
        <begin position="13"/>
        <end position="45"/>
    </location>
</feature>
<dbReference type="Pfam" id="PF12949">
    <property type="entry name" value="HeH"/>
    <property type="match status" value="1"/>
</dbReference>
<dbReference type="Gene3D" id="1.10.720.30">
    <property type="entry name" value="SAP domain"/>
    <property type="match status" value="1"/>
</dbReference>
<dbReference type="GO" id="GO:0003682">
    <property type="term" value="F:chromatin binding"/>
    <property type="evidence" value="ECO:0007669"/>
    <property type="project" value="InterPro"/>
</dbReference>
<evidence type="ECO:0008006" key="12">
    <source>
        <dbReference type="Google" id="ProtNLM"/>
    </source>
</evidence>
<dbReference type="Proteomes" id="UP000298138">
    <property type="component" value="Unassembled WGS sequence"/>
</dbReference>
<protein>
    <recommendedName>
        <fullName evidence="12">Man1/Src1 C-terminal domain-containing protein</fullName>
    </recommendedName>
</protein>
<feature type="region of interest" description="Disordered" evidence="7">
    <location>
        <begin position="56"/>
        <end position="246"/>
    </location>
</feature>
<feature type="compositionally biased region" description="Low complexity" evidence="7">
    <location>
        <begin position="57"/>
        <end position="68"/>
    </location>
</feature>
<dbReference type="AlphaFoldDB" id="A0A4S2N781"/>
<accession>A0A4S2N781</accession>
<dbReference type="Gene3D" id="1.10.10.1180">
    <property type="entry name" value="MAN1, winged-helix domain"/>
    <property type="match status" value="1"/>
</dbReference>
<dbReference type="InterPro" id="IPR018996">
    <property type="entry name" value="Man1/Src1-like_C"/>
</dbReference>
<dbReference type="GO" id="GO:0071763">
    <property type="term" value="P:nuclear membrane organization"/>
    <property type="evidence" value="ECO:0007669"/>
    <property type="project" value="TreeGrafter"/>
</dbReference>
<dbReference type="GO" id="GO:0005783">
    <property type="term" value="C:endoplasmic reticulum"/>
    <property type="evidence" value="ECO:0007669"/>
    <property type="project" value="TreeGrafter"/>
</dbReference>
<feature type="domain" description="Man1/Src1-like C-terminal" evidence="8">
    <location>
        <begin position="458"/>
        <end position="600"/>
    </location>
</feature>
<dbReference type="EMBL" id="ML220112">
    <property type="protein sequence ID" value="TGZ85093.1"/>
    <property type="molecule type" value="Genomic_DNA"/>
</dbReference>
<dbReference type="InterPro" id="IPR036361">
    <property type="entry name" value="SAP_dom_sf"/>
</dbReference>
<dbReference type="PANTHER" id="PTHR47808">
    <property type="entry name" value="INNER NUCLEAR MEMBRANE PROTEIN HEH2-RELATED"/>
    <property type="match status" value="1"/>
</dbReference>
<reference evidence="10 11" key="1">
    <citation type="submission" date="2019-04" db="EMBL/GenBank/DDBJ databases">
        <title>Comparative genomics and transcriptomics to analyze fruiting body development in filamentous ascomycetes.</title>
        <authorList>
            <consortium name="DOE Joint Genome Institute"/>
            <person name="Lutkenhaus R."/>
            <person name="Traeger S."/>
            <person name="Breuer J."/>
            <person name="Kuo A."/>
            <person name="Lipzen A."/>
            <person name="Pangilinan J."/>
            <person name="Dilworth D."/>
            <person name="Sandor L."/>
            <person name="Poggeler S."/>
            <person name="Barry K."/>
            <person name="Grigoriev I.V."/>
            <person name="Nowrousian M."/>
        </authorList>
    </citation>
    <scope>NUCLEOTIDE SEQUENCE [LARGE SCALE GENOMIC DNA]</scope>
    <source>
        <strain evidence="10 11">CBS 389.68</strain>
    </source>
</reference>
<evidence type="ECO:0000256" key="5">
    <source>
        <dbReference type="ARBA" id="ARBA00023136"/>
    </source>
</evidence>
<organism evidence="10 11">
    <name type="scientific">Ascodesmis nigricans</name>
    <dbReference type="NCBI Taxonomy" id="341454"/>
    <lineage>
        <taxon>Eukaryota</taxon>
        <taxon>Fungi</taxon>
        <taxon>Dikarya</taxon>
        <taxon>Ascomycota</taxon>
        <taxon>Pezizomycotina</taxon>
        <taxon>Pezizomycetes</taxon>
        <taxon>Pezizales</taxon>
        <taxon>Ascodesmidaceae</taxon>
        <taxon>Ascodesmis</taxon>
    </lineage>
</organism>
<dbReference type="InterPro" id="IPR044780">
    <property type="entry name" value="Heh2/Src1"/>
</dbReference>
<evidence type="ECO:0000256" key="7">
    <source>
        <dbReference type="SAM" id="MobiDB-lite"/>
    </source>
</evidence>
<keyword evidence="5" id="KW-0472">Membrane</keyword>
<dbReference type="OrthoDB" id="2503928at2759"/>
<keyword evidence="11" id="KW-1185">Reference proteome</keyword>
<keyword evidence="6" id="KW-0539">Nucleus</keyword>
<keyword evidence="4" id="KW-1133">Transmembrane helix</keyword>
<dbReference type="InterPro" id="IPR025856">
    <property type="entry name" value="HeH/LEM_domain"/>
</dbReference>
<dbReference type="GO" id="GO:0034399">
    <property type="term" value="C:nuclear periphery"/>
    <property type="evidence" value="ECO:0007669"/>
    <property type="project" value="TreeGrafter"/>
</dbReference>
<feature type="compositionally biased region" description="Basic and acidic residues" evidence="7">
    <location>
        <begin position="206"/>
        <end position="218"/>
    </location>
</feature>
<feature type="domain" description="Man1/Src1-like C-terminal" evidence="8">
    <location>
        <begin position="307"/>
        <end position="449"/>
    </location>
</feature>
<dbReference type="STRING" id="341454.A0A4S2N781"/>
<dbReference type="GO" id="GO:0005637">
    <property type="term" value="C:nuclear inner membrane"/>
    <property type="evidence" value="ECO:0007669"/>
    <property type="project" value="UniProtKB-SubCell"/>
</dbReference>
<evidence type="ECO:0000256" key="1">
    <source>
        <dbReference type="ARBA" id="ARBA00004540"/>
    </source>
</evidence>
<evidence type="ECO:0000256" key="3">
    <source>
        <dbReference type="ARBA" id="ARBA00022692"/>
    </source>
</evidence>
<dbReference type="InParanoid" id="A0A4S2N781"/>
<evidence type="ECO:0000313" key="11">
    <source>
        <dbReference type="Proteomes" id="UP000298138"/>
    </source>
</evidence>
<evidence type="ECO:0000256" key="6">
    <source>
        <dbReference type="ARBA" id="ARBA00023242"/>
    </source>
</evidence>
<name>A0A4S2N781_9PEZI</name>
<evidence type="ECO:0000256" key="2">
    <source>
        <dbReference type="ARBA" id="ARBA00022553"/>
    </source>
</evidence>
<evidence type="ECO:0000313" key="10">
    <source>
        <dbReference type="EMBL" id="TGZ85093.1"/>
    </source>
</evidence>
<feature type="compositionally biased region" description="Acidic residues" evidence="7">
    <location>
        <begin position="155"/>
        <end position="165"/>
    </location>
</feature>
<sequence>MDDEYYLDPGFDPATLKVAELRGILLKHDIDYPSSAKKADLVEIFTRHLSSQASTIRAASSRVRPSARGMVNAGDPNVPEFITPQGKGRRSTSRRLTAAPPSDDEENDVGKQGRGRRTPVRKSATPVEFSRGSVRSTRRSSVLPQQQMMQAESVGDADAETDGTESTEGPFSSYNPFQGGNSPAAPIGRTPARSARKSLPAPGSTARRETSGSRRRTEIGLGIGAVDDDRSTRRRKSQQLATIPSQPYDDRVAVKQEEPEYDYTAGEEFVPEEAEELARLPQQELARREPRYHRGGNNNMGTLWLVFTFVALAYGIWWRNEKIEAGYCGVGGLGEDHEPQDALTSLLRPECEPCPPHARCYPGFTLECDNDYIQVNKWSSLGGLLPIPPDCLPDTEKERRKSIMSNAALEILRESGAEQRCKERFLRSDMPIEGVSEEDLRQVLYDRKAVLRHRPIDRESGRRKLKSTSLAALPLGCSIRFFITGSVAEHRGSITLVILSVLTFFYLRHTLTTRRAYNDQVTRLIHISLRQLSRHATEHPDQPYIAVAHLRDQVLRHEFNPKKRSKLWEGVEKVVELNSNVRAGEKEVQGEIMRVWTWIGGRYVEAAPERRMLEGVGEEAKPEGEVWQERIVA</sequence>
<feature type="compositionally biased region" description="Low complexity" evidence="7">
    <location>
        <begin position="130"/>
        <end position="142"/>
    </location>
</feature>
<dbReference type="InterPro" id="IPR041885">
    <property type="entry name" value="MAN1_winged_helix_dom"/>
</dbReference>
<evidence type="ECO:0000259" key="8">
    <source>
        <dbReference type="Pfam" id="PF09402"/>
    </source>
</evidence>
<keyword evidence="2" id="KW-0597">Phosphoprotein</keyword>
<proteinExistence type="predicted"/>
<evidence type="ECO:0000256" key="4">
    <source>
        <dbReference type="ARBA" id="ARBA00022989"/>
    </source>
</evidence>
<feature type="compositionally biased region" description="Polar residues" evidence="7">
    <location>
        <begin position="166"/>
        <end position="181"/>
    </location>
</feature>
<dbReference type="Pfam" id="PF09402">
    <property type="entry name" value="MSC"/>
    <property type="match status" value="2"/>
</dbReference>
<keyword evidence="3" id="KW-0812">Transmembrane</keyword>
<comment type="subcellular location">
    <subcellularLocation>
        <location evidence="1">Nucleus inner membrane</location>
    </subcellularLocation>
</comment>
<dbReference type="CDD" id="cd12935">
    <property type="entry name" value="LEM_like"/>
    <property type="match status" value="1"/>
</dbReference>